<dbReference type="Pfam" id="PF07678">
    <property type="entry name" value="TED_complement"/>
    <property type="match status" value="1"/>
</dbReference>
<dbReference type="InterPro" id="IPR051802">
    <property type="entry name" value="YfhM-like"/>
</dbReference>
<dbReference type="PANTHER" id="PTHR40094">
    <property type="entry name" value="ALPHA-2-MACROGLOBULIN HOMOLOG"/>
    <property type="match status" value="1"/>
</dbReference>
<dbReference type="SMART" id="SM01419">
    <property type="entry name" value="Thiol-ester_cl"/>
    <property type="match status" value="1"/>
</dbReference>
<name>A0A6P1SW12_9RHOB</name>
<reference evidence="9 10" key="1">
    <citation type="submission" date="2019-12" db="EMBL/GenBank/DDBJ databases">
        <title>Complete genome sequence of Algicella marina strain 9Alg 56(T) isolated from the red alga Tichocarpus crinitus.</title>
        <authorList>
            <person name="Kim S.-G."/>
            <person name="Nedashkovskaya O.I."/>
        </authorList>
    </citation>
    <scope>NUCLEOTIDE SEQUENCE [LARGE SCALE GENOMIC DNA]</scope>
    <source>
        <strain evidence="9 10">9Alg 56</strain>
    </source>
</reference>
<dbReference type="InterPro" id="IPR008930">
    <property type="entry name" value="Terpenoid_cyclase/PrenylTrfase"/>
</dbReference>
<feature type="domain" description="Alpha-2-macroglobulin" evidence="8">
    <location>
        <begin position="1167"/>
        <end position="1256"/>
    </location>
</feature>
<evidence type="ECO:0000256" key="2">
    <source>
        <dbReference type="ARBA" id="ARBA00022729"/>
    </source>
</evidence>
<dbReference type="SMART" id="SM01360">
    <property type="entry name" value="A2M"/>
    <property type="match status" value="1"/>
</dbReference>
<dbReference type="Pfam" id="PF07703">
    <property type="entry name" value="A2M_BRD"/>
    <property type="match status" value="1"/>
</dbReference>
<dbReference type="Pfam" id="PF17972">
    <property type="entry name" value="bMG5"/>
    <property type="match status" value="1"/>
</dbReference>
<organism evidence="9 10">
    <name type="scientific">Algicella marina</name>
    <dbReference type="NCBI Taxonomy" id="2683284"/>
    <lineage>
        <taxon>Bacteria</taxon>
        <taxon>Pseudomonadati</taxon>
        <taxon>Pseudomonadota</taxon>
        <taxon>Alphaproteobacteria</taxon>
        <taxon>Rhodobacterales</taxon>
        <taxon>Paracoccaceae</taxon>
        <taxon>Algicella</taxon>
    </lineage>
</organism>
<dbReference type="GO" id="GO:0006508">
    <property type="term" value="P:proteolysis"/>
    <property type="evidence" value="ECO:0007669"/>
    <property type="project" value="InterPro"/>
</dbReference>
<dbReference type="InterPro" id="IPR021868">
    <property type="entry name" value="Alpha_2_Macroglob_MG3"/>
</dbReference>
<dbReference type="InterPro" id="IPR041246">
    <property type="entry name" value="Bact_MG10"/>
</dbReference>
<dbReference type="Pfam" id="PF01835">
    <property type="entry name" value="MG2"/>
    <property type="match status" value="1"/>
</dbReference>
<dbReference type="InterPro" id="IPR011626">
    <property type="entry name" value="Alpha-macroglobulin_TED"/>
</dbReference>
<evidence type="ECO:0000256" key="4">
    <source>
        <dbReference type="ARBA" id="ARBA00023157"/>
    </source>
</evidence>
<dbReference type="InterPro" id="IPR026284">
    <property type="entry name" value="A2MG_proteobact"/>
</dbReference>
<dbReference type="Gene3D" id="2.60.40.1930">
    <property type="match status" value="1"/>
</dbReference>
<dbReference type="Pfam" id="PF17973">
    <property type="entry name" value="bMG10"/>
    <property type="match status" value="1"/>
</dbReference>
<feature type="signal peptide" evidence="5">
    <location>
        <begin position="1"/>
        <end position="33"/>
    </location>
</feature>
<dbReference type="InterPro" id="IPR002890">
    <property type="entry name" value="MG2"/>
</dbReference>
<evidence type="ECO:0000313" key="9">
    <source>
        <dbReference type="EMBL" id="QHQ33681.1"/>
    </source>
</evidence>
<keyword evidence="4" id="KW-1015">Disulfide bond</keyword>
<feature type="chain" id="PRO_5026732586" evidence="5">
    <location>
        <begin position="34"/>
        <end position="1824"/>
    </location>
</feature>
<comment type="similarity">
    <text evidence="1">Belongs to the protease inhibitor I39 (alpha-2-macroglobulin) family. Bacterial alpha-2-macroglobulin subfamily.</text>
</comment>
<dbReference type="InterPro" id="IPR001599">
    <property type="entry name" value="Macroglobln_a2"/>
</dbReference>
<dbReference type="InterPro" id="IPR047565">
    <property type="entry name" value="Alpha-macroglob_thiol-ester_cl"/>
</dbReference>
<dbReference type="Pfam" id="PF21142">
    <property type="entry name" value="A2M_bMG2"/>
    <property type="match status" value="1"/>
</dbReference>
<evidence type="ECO:0000259" key="8">
    <source>
        <dbReference type="SMART" id="SM01360"/>
    </source>
</evidence>
<gene>
    <name evidence="9" type="ORF">GO499_00065</name>
</gene>
<dbReference type="Pfam" id="PF17962">
    <property type="entry name" value="bMG6"/>
    <property type="match status" value="1"/>
</dbReference>
<dbReference type="Gene3D" id="1.50.10.20">
    <property type="match status" value="1"/>
</dbReference>
<dbReference type="PANTHER" id="PTHR40094:SF1">
    <property type="entry name" value="UBIQUITIN DOMAIN-CONTAINING PROTEIN"/>
    <property type="match status" value="1"/>
</dbReference>
<evidence type="ECO:0000259" key="7">
    <source>
        <dbReference type="SMART" id="SM01359"/>
    </source>
</evidence>
<feature type="domain" description="Apple" evidence="6">
    <location>
        <begin position="44"/>
        <end position="110"/>
    </location>
</feature>
<evidence type="ECO:0000256" key="1">
    <source>
        <dbReference type="ARBA" id="ARBA00010556"/>
    </source>
</evidence>
<dbReference type="InterPro" id="IPR041203">
    <property type="entry name" value="Bact_A2M_MG5"/>
</dbReference>
<keyword evidence="10" id="KW-1185">Reference proteome</keyword>
<keyword evidence="3" id="KW-0677">Repeat</keyword>
<dbReference type="Gene3D" id="3.50.4.10">
    <property type="entry name" value="Hepatocyte Growth Factor"/>
    <property type="match status" value="1"/>
</dbReference>
<dbReference type="InterPro" id="IPR049120">
    <property type="entry name" value="A2M_bMG2"/>
</dbReference>
<dbReference type="EMBL" id="CP046620">
    <property type="protein sequence ID" value="QHQ33681.1"/>
    <property type="molecule type" value="Genomic_DNA"/>
</dbReference>
<dbReference type="SMART" id="SM00223">
    <property type="entry name" value="APPLE"/>
    <property type="match status" value="1"/>
</dbReference>
<dbReference type="SUPFAM" id="SSF48239">
    <property type="entry name" value="Terpenoid cyclases/Protein prenyltransferases"/>
    <property type="match status" value="1"/>
</dbReference>
<keyword evidence="2 5" id="KW-0732">Signal</keyword>
<sequence>MAIAPGKRNTSMRPLFRFLTLVASLSLSTVATAQTELPERRMIYEENVDFFGGDIRSIFDTTPELCERACREEASCSALTFNLRANACFLKTEVTRRDPYEGAYSARMLETPAIITDRAETRTAALDGMPDRIFEQAHRFALTIGRDYPDRGTDPADLRAVAQNALGGNAAVARGNALSAAALSDAAEDWYLAASASLALIDTGDYSARSIARRIAVNSALNAYLRAGDPVFAATTLTTLAAALEADGNGRESIPALRLAQTLSPRGETAAALDRAIRLFGFRIVDSRVESNAADPRICVSFSEPLREKGFDYAPYVRLPDGDFAVEASASDLCIVGAEHGSSVAFSLRQGLPALSGETLHASVEQSFYVRDREPSVRFLGRNYVLARSREASIPVVTVNTDTLVLELFQIEDRNLTTAFRDNLVNRPLQGWETGQLGRELGTSIWKGTGETANALNEDTITALPLGEAVAYAEPGVYAVTARVEGARSGAYATQWFIITDLGVATTSGDDGVHVFVRSLASAQPKVGVSVVLLAENNGILGEVETNAEGHAHFAAGLTRGTNGAQPALVSVSDGAEDYAYLSLSEAGFDLSDRGVEGRPSPGPIDLFLATDRGAYRPGETVNATILARDSRADAIDGLPLTARILRPDGVEHRRMVLDDAGGGGRTLSLSLPEAAQRGGWTIALHADPEKPALTSESFLVEDFVPERVDFTLDLQSERIRLSDRPLLSIAARYLYGAPGAELSIEGETQLRATQDLAAYRGYRFGPHDTASAPVYAGIEGQPVTDADGSAVLALPLGSPAEALGPFEMTATIRLADASRRVVERQITAPVAPDGPLIGVLPLFDGTVPEGGTARFSAIAVDPDAERIAMMADWVLERIETTYQWYEYDGNWRYDAVTRRSRIGNGTLDIAADGAATLEVPVDWGRYQLTLSSEERGYAVTSMTFDAGYYSVGGGTDTPDKLAVSLDKLRYGPGEAARLRYTAETDGQLLIAVASDRLIDMQVQQISAGSGEVALDVTDDWHPGAYVTATLIRPLDGASSPRAPVRALGLGWVGLEHGDAEITAQFTSAAEASPRQVMKAVLQTDAAEGTQVWATIAATDLGILNLTGHQPPDPVEHYLGQRQLGVTFRDLYGRLIDPALGTPGRLRSGGDETAGGLKSPPPTEALLAFFSGPIEVGADGVASADFALPDFNGTVRLDAIVWSADGVGAATQDVLVRDPVVVSAAMPRFLAPGDAATLAIDVANVTGPSGAVAVRVESKLLGLRAEQMLVLDEGARGRLSFPLNAARVGDAAITVTTTLADDTILTKNLTLGIRRNDPEVARQSRFNLAAGTGGITLDGQIFAGLAPGTGTAVLSAGPLARFDVPGLLTSLDRYPYGCTEQVTSRALPLLYFREVAAGLGLTERRSLEERIAQAVEDVLARQAGNGSFGMWSSGGDGNLWLDAYVSDFLTRARVEGFDVPDRAFDAALRNLRNRVNAAPDFENGGEDIAYALYVLAREGEAAIGDLRYYADARADAFATPLALAQIGAGLAAYGEPVRADGMFRRAVDMLGIADDSLWRSDFGSTRRDTAAVLTLATEAGSDAALNSDLGARVAARSTLNDELSTQESAWTLLAARALLADSGASNLTRDGAPVSGPMVDSLTDKDLALSPVTIGNVGTGDTEAVLTVFGVPTEPEPAGGNGYRISRAYYDLDGNSVDPGEVQQGSRLVAVLNIVPERDNEARLMIDDPLPAGFEIESPNLLRGGEVGALDWLQLQDVARHTAFGTDRFRAAVDWRGTEGFRLGYILRAVSPGTFHHPAASVEDMYRPAYRARTAAGEVRIVAE</sequence>
<evidence type="ECO:0000256" key="3">
    <source>
        <dbReference type="ARBA" id="ARBA00022737"/>
    </source>
</evidence>
<dbReference type="Proteomes" id="UP000464495">
    <property type="component" value="Chromosome"/>
</dbReference>
<dbReference type="InterPro" id="IPR000177">
    <property type="entry name" value="Apple"/>
</dbReference>
<protein>
    <submittedName>
        <fullName evidence="9">Alpha-2-macroglobulin family protein</fullName>
    </submittedName>
</protein>
<proteinExistence type="inferred from homology"/>
<dbReference type="InterPro" id="IPR011625">
    <property type="entry name" value="A2M_N_BRD"/>
</dbReference>
<feature type="domain" description="Alpha-2-macroglobulin bait region" evidence="7">
    <location>
        <begin position="962"/>
        <end position="1106"/>
    </location>
</feature>
<dbReference type="GO" id="GO:0005615">
    <property type="term" value="C:extracellular space"/>
    <property type="evidence" value="ECO:0007669"/>
    <property type="project" value="InterPro"/>
</dbReference>
<dbReference type="Pfam" id="PF11974">
    <property type="entry name" value="bMG3"/>
    <property type="match status" value="1"/>
</dbReference>
<evidence type="ECO:0000259" key="6">
    <source>
        <dbReference type="SMART" id="SM00223"/>
    </source>
</evidence>
<dbReference type="PIRSF" id="PIRSF038980">
    <property type="entry name" value="A2M_bac"/>
    <property type="match status" value="1"/>
</dbReference>
<accession>A0A6P1SW12</accession>
<dbReference type="KEGG" id="amaq:GO499_00065"/>
<dbReference type="CDD" id="cd01100">
    <property type="entry name" value="APPLE_Factor_XI_like"/>
    <property type="match status" value="1"/>
</dbReference>
<dbReference type="Pfam" id="PF00024">
    <property type="entry name" value="PAN_1"/>
    <property type="match status" value="1"/>
</dbReference>
<dbReference type="CDD" id="cd02891">
    <property type="entry name" value="A2M_like"/>
    <property type="match status" value="1"/>
</dbReference>
<dbReference type="Pfam" id="PF00207">
    <property type="entry name" value="A2M"/>
    <property type="match status" value="1"/>
</dbReference>
<dbReference type="InterPro" id="IPR003609">
    <property type="entry name" value="Pan_app"/>
</dbReference>
<dbReference type="SMART" id="SM01359">
    <property type="entry name" value="A2M_N_2"/>
    <property type="match status" value="1"/>
</dbReference>
<evidence type="ECO:0000256" key="5">
    <source>
        <dbReference type="SAM" id="SignalP"/>
    </source>
</evidence>
<dbReference type="GO" id="GO:0004866">
    <property type="term" value="F:endopeptidase inhibitor activity"/>
    <property type="evidence" value="ECO:0007669"/>
    <property type="project" value="InterPro"/>
</dbReference>
<evidence type="ECO:0000313" key="10">
    <source>
        <dbReference type="Proteomes" id="UP000464495"/>
    </source>
</evidence>
<dbReference type="InterPro" id="IPR041462">
    <property type="entry name" value="Bact_A2M_MG6"/>
</dbReference>